<evidence type="ECO:0000256" key="4">
    <source>
        <dbReference type="ARBA" id="ARBA00022989"/>
    </source>
</evidence>
<name>D7E788_METEZ</name>
<dbReference type="GeneID" id="9346572"/>
<dbReference type="InterPro" id="IPR047623">
    <property type="entry name" value="SatP"/>
</dbReference>
<dbReference type="EMBL" id="CP002069">
    <property type="protein sequence ID" value="ADI73837.1"/>
    <property type="molecule type" value="Genomic_DNA"/>
</dbReference>
<dbReference type="HOGENOM" id="CLU_051062_3_0_2"/>
<keyword evidence="5 6" id="KW-0472">Membrane</keyword>
<feature type="transmembrane region" description="Helical" evidence="6">
    <location>
        <begin position="49"/>
        <end position="82"/>
    </location>
</feature>
<dbReference type="GO" id="GO:0005886">
    <property type="term" value="C:plasma membrane"/>
    <property type="evidence" value="ECO:0007669"/>
    <property type="project" value="TreeGrafter"/>
</dbReference>
<dbReference type="PANTHER" id="PTHR30178">
    <property type="entry name" value="INNER MEMBRANE PROTEIN YAAH"/>
    <property type="match status" value="1"/>
</dbReference>
<organism evidence="7 8">
    <name type="scientific">Methanohalobium evestigatum (strain ATCC BAA-1072 / DSM 3721 / NBRC 107634 / OCM 161 / Z-7303)</name>
    <dbReference type="NCBI Taxonomy" id="644295"/>
    <lineage>
        <taxon>Archaea</taxon>
        <taxon>Methanobacteriati</taxon>
        <taxon>Methanobacteriota</taxon>
        <taxon>Stenosarchaea group</taxon>
        <taxon>Methanomicrobia</taxon>
        <taxon>Methanosarcinales</taxon>
        <taxon>Methanosarcinaceae</taxon>
        <taxon>Methanohalobium</taxon>
    </lineage>
</organism>
<protein>
    <submittedName>
        <fullName evidence="7">GPR1/FUN34/yaaH family protein</fullName>
    </submittedName>
</protein>
<feature type="transmembrane region" description="Helical" evidence="6">
    <location>
        <begin position="127"/>
        <end position="150"/>
    </location>
</feature>
<dbReference type="OrthoDB" id="53209at2157"/>
<evidence type="ECO:0000256" key="2">
    <source>
        <dbReference type="ARBA" id="ARBA00005587"/>
    </source>
</evidence>
<evidence type="ECO:0000256" key="5">
    <source>
        <dbReference type="ARBA" id="ARBA00023136"/>
    </source>
</evidence>
<comment type="subcellular location">
    <subcellularLocation>
        <location evidence="1">Membrane</location>
        <topology evidence="1">Multi-pass membrane protein</topology>
    </subcellularLocation>
</comment>
<keyword evidence="4 6" id="KW-1133">Transmembrane helix</keyword>
<dbReference type="Pfam" id="PF01184">
    <property type="entry name" value="Gpr1_Fun34_YaaH"/>
    <property type="match status" value="1"/>
</dbReference>
<keyword evidence="3 6" id="KW-0812">Transmembrane</keyword>
<dbReference type="RefSeq" id="WP_013194405.1">
    <property type="nucleotide sequence ID" value="NC_014253.1"/>
</dbReference>
<evidence type="ECO:0000313" key="8">
    <source>
        <dbReference type="Proteomes" id="UP000000391"/>
    </source>
</evidence>
<evidence type="ECO:0000256" key="6">
    <source>
        <dbReference type="SAM" id="Phobius"/>
    </source>
</evidence>
<dbReference type="InterPro" id="IPR000791">
    <property type="entry name" value="Gpr1/Fun34/SatP-like"/>
</dbReference>
<evidence type="ECO:0000313" key="7">
    <source>
        <dbReference type="EMBL" id="ADI73837.1"/>
    </source>
</evidence>
<feature type="transmembrane region" description="Helical" evidence="6">
    <location>
        <begin position="157"/>
        <end position="176"/>
    </location>
</feature>
<feature type="transmembrane region" description="Helical" evidence="6">
    <location>
        <begin position="182"/>
        <end position="203"/>
    </location>
</feature>
<dbReference type="GO" id="GO:0071422">
    <property type="term" value="P:succinate transmembrane transport"/>
    <property type="evidence" value="ECO:0007669"/>
    <property type="project" value="TreeGrafter"/>
</dbReference>
<accession>D7E788</accession>
<dbReference type="GO" id="GO:0015360">
    <property type="term" value="F:acetate:proton symporter activity"/>
    <property type="evidence" value="ECO:0007669"/>
    <property type="project" value="TreeGrafter"/>
</dbReference>
<dbReference type="PANTHER" id="PTHR30178:SF3">
    <property type="entry name" value="SUCCINATE-ACETATE_PROTON SYMPORTER SATP"/>
    <property type="match status" value="1"/>
</dbReference>
<comment type="similarity">
    <text evidence="2">Belongs to the acetate uptake transporter (AceTr) (TC 2.A.96) family.</text>
</comment>
<dbReference type="STRING" id="644295.Metev_0943"/>
<proteinExistence type="inferred from homology"/>
<evidence type="ECO:0000256" key="3">
    <source>
        <dbReference type="ARBA" id="ARBA00022692"/>
    </source>
</evidence>
<dbReference type="Proteomes" id="UP000000391">
    <property type="component" value="Chromosome"/>
</dbReference>
<keyword evidence="8" id="KW-1185">Reference proteome</keyword>
<reference evidence="7 8" key="1">
    <citation type="submission" date="2010-06" db="EMBL/GenBank/DDBJ databases">
        <title>Complete sequence chromosome of Methanohalobium evestigatum Z-7303.</title>
        <authorList>
            <consortium name="US DOE Joint Genome Institute"/>
            <person name="Lucas S."/>
            <person name="Copeland A."/>
            <person name="Lapidus A."/>
            <person name="Cheng J.-F."/>
            <person name="Bruce D."/>
            <person name="Goodwin L."/>
            <person name="Pitluck S."/>
            <person name="Saunders E."/>
            <person name="Detter J.C."/>
            <person name="Han C."/>
            <person name="Tapia R."/>
            <person name="Land M."/>
            <person name="Hauser L."/>
            <person name="Kyrpides N."/>
            <person name="Mikhailova N."/>
            <person name="Sieprawska-Lupa M."/>
            <person name="Whitman W.B."/>
            <person name="Anderson I."/>
            <person name="Woyke T."/>
        </authorList>
    </citation>
    <scope>NUCLEOTIDE SEQUENCE [LARGE SCALE GENOMIC DNA]</scope>
    <source>
        <strain evidence="8">ATCC BAA-1072 / DSM 3721 / NBRC 107634 / OCM 161 / Z-7303</strain>
    </source>
</reference>
<gene>
    <name evidence="7" type="ordered locus">Metev_0943</name>
</gene>
<dbReference type="AlphaFoldDB" id="D7E788"/>
<sequence length="214" mass="22306">MEQTEESASEGESCKTDTSAFGIEHLAKHLDISECTANPAPLGFTGYGIAAFLLSLTFIGVYPVGSMIVSLAIFIGGIAEILAGLQAWRRGDVFAGTAFAAYGLFWPTFAFLVIFESTAMVAGPTPMAMVAFLGIFGIYTLGLFIATLGIGSRAIQFVIGTLFLLFITLAIGNAGVAMMTTIGGYIGAISGLAGIYTALAMILNEVYGRTIAPI</sequence>
<dbReference type="NCBIfam" id="NF038013">
    <property type="entry name" value="AceTr_1"/>
    <property type="match status" value="1"/>
</dbReference>
<feature type="transmembrane region" description="Helical" evidence="6">
    <location>
        <begin position="94"/>
        <end position="115"/>
    </location>
</feature>
<dbReference type="KEGG" id="mev:Metev_0943"/>
<evidence type="ECO:0000256" key="1">
    <source>
        <dbReference type="ARBA" id="ARBA00004141"/>
    </source>
</evidence>